<evidence type="ECO:0000256" key="7">
    <source>
        <dbReference type="ARBA" id="ARBA00022801"/>
    </source>
</evidence>
<dbReference type="Pfam" id="PF02075">
    <property type="entry name" value="RuvC"/>
    <property type="match status" value="1"/>
</dbReference>
<keyword evidence="4" id="KW-0479">Metal-binding</keyword>
<dbReference type="PANTHER" id="PTHR30194:SF3">
    <property type="entry name" value="CROSSOVER JUNCTION ENDODEOXYRIBONUCLEASE RUVC"/>
    <property type="match status" value="1"/>
</dbReference>
<dbReference type="InterPro" id="IPR020563">
    <property type="entry name" value="X-over_junc_endoDNase_Mg_BS"/>
</dbReference>
<evidence type="ECO:0000256" key="5">
    <source>
        <dbReference type="ARBA" id="ARBA00022759"/>
    </source>
</evidence>
<evidence type="ECO:0000256" key="1">
    <source>
        <dbReference type="ARBA" id="ARBA00009518"/>
    </source>
</evidence>
<dbReference type="InterPro" id="IPR036397">
    <property type="entry name" value="RNaseH_sf"/>
</dbReference>
<dbReference type="InterPro" id="IPR002176">
    <property type="entry name" value="X-over_junc_endoDNase_RuvC"/>
</dbReference>
<gene>
    <name evidence="13" type="primary">ruvC_2</name>
    <name evidence="13" type="ORF">NCTC8622_04750</name>
</gene>
<keyword evidence="10" id="KW-0233">DNA recombination</keyword>
<accession>A0A376U8D6</accession>
<organism evidence="13 14">
    <name type="scientific">Escherichia coli</name>
    <dbReference type="NCBI Taxonomy" id="562"/>
    <lineage>
        <taxon>Bacteria</taxon>
        <taxon>Pseudomonadati</taxon>
        <taxon>Pseudomonadota</taxon>
        <taxon>Gammaproteobacteria</taxon>
        <taxon>Enterobacterales</taxon>
        <taxon>Enterobacteriaceae</taxon>
        <taxon>Escherichia</taxon>
    </lineage>
</organism>
<keyword evidence="3" id="KW-0540">Nuclease</keyword>
<dbReference type="PROSITE" id="PS01321">
    <property type="entry name" value="RUVC"/>
    <property type="match status" value="1"/>
</dbReference>
<evidence type="ECO:0000256" key="12">
    <source>
        <dbReference type="SAM" id="MobiDB-lite"/>
    </source>
</evidence>
<evidence type="ECO:0000256" key="3">
    <source>
        <dbReference type="ARBA" id="ARBA00022722"/>
    </source>
</evidence>
<dbReference type="SUPFAM" id="SSF53098">
    <property type="entry name" value="Ribonuclease H-like"/>
    <property type="match status" value="1"/>
</dbReference>
<keyword evidence="7 13" id="KW-0378">Hydrolase</keyword>
<evidence type="ECO:0000256" key="4">
    <source>
        <dbReference type="ARBA" id="ARBA00022723"/>
    </source>
</evidence>
<evidence type="ECO:0000256" key="11">
    <source>
        <dbReference type="ARBA" id="ARBA00023204"/>
    </source>
</evidence>
<dbReference type="GO" id="GO:0006281">
    <property type="term" value="P:DNA repair"/>
    <property type="evidence" value="ECO:0007669"/>
    <property type="project" value="UniProtKB-KW"/>
</dbReference>
<dbReference type="PANTHER" id="PTHR30194">
    <property type="entry name" value="CROSSOVER JUNCTION ENDODEOXYRIBONUCLEASE RUVC"/>
    <property type="match status" value="1"/>
</dbReference>
<dbReference type="Proteomes" id="UP000254079">
    <property type="component" value="Unassembled WGS sequence"/>
</dbReference>
<evidence type="ECO:0000256" key="10">
    <source>
        <dbReference type="ARBA" id="ARBA00023172"/>
    </source>
</evidence>
<dbReference type="EC" id="3.1.22.4" evidence="13"/>
<keyword evidence="6" id="KW-0227">DNA damage</keyword>
<sequence>MVGIGSAEKSQVQHMVRTLLKLPANPQADAADALAIAITHCHVSQNAMQMSESRPEPGERATALSYTASVSSG</sequence>
<evidence type="ECO:0000256" key="6">
    <source>
        <dbReference type="ARBA" id="ARBA00022763"/>
    </source>
</evidence>
<keyword evidence="9" id="KW-0238">DNA-binding</keyword>
<keyword evidence="2" id="KW-0963">Cytoplasm</keyword>
<evidence type="ECO:0000313" key="14">
    <source>
        <dbReference type="Proteomes" id="UP000254079"/>
    </source>
</evidence>
<dbReference type="InterPro" id="IPR012337">
    <property type="entry name" value="RNaseH-like_sf"/>
</dbReference>
<evidence type="ECO:0000256" key="9">
    <source>
        <dbReference type="ARBA" id="ARBA00023125"/>
    </source>
</evidence>
<dbReference type="GO" id="GO:0006310">
    <property type="term" value="P:DNA recombination"/>
    <property type="evidence" value="ECO:0007669"/>
    <property type="project" value="UniProtKB-KW"/>
</dbReference>
<feature type="compositionally biased region" description="Polar residues" evidence="12">
    <location>
        <begin position="64"/>
        <end position="73"/>
    </location>
</feature>
<dbReference type="Gene3D" id="3.30.420.10">
    <property type="entry name" value="Ribonuclease H-like superfamily/Ribonuclease H"/>
    <property type="match status" value="1"/>
</dbReference>
<dbReference type="EMBL" id="UGCP01000002">
    <property type="protein sequence ID" value="STI85647.1"/>
    <property type="molecule type" value="Genomic_DNA"/>
</dbReference>
<keyword evidence="11" id="KW-0234">DNA repair</keyword>
<dbReference type="GO" id="GO:0003677">
    <property type="term" value="F:DNA binding"/>
    <property type="evidence" value="ECO:0007669"/>
    <property type="project" value="UniProtKB-KW"/>
</dbReference>
<evidence type="ECO:0000256" key="2">
    <source>
        <dbReference type="ARBA" id="ARBA00022490"/>
    </source>
</evidence>
<dbReference type="GO" id="GO:0008821">
    <property type="term" value="F:crossover junction DNA endonuclease activity"/>
    <property type="evidence" value="ECO:0007669"/>
    <property type="project" value="InterPro"/>
</dbReference>
<evidence type="ECO:0000313" key="13">
    <source>
        <dbReference type="EMBL" id="STI85647.1"/>
    </source>
</evidence>
<keyword evidence="5" id="KW-0255">Endonuclease</keyword>
<evidence type="ECO:0000256" key="8">
    <source>
        <dbReference type="ARBA" id="ARBA00022842"/>
    </source>
</evidence>
<dbReference type="AlphaFoldDB" id="A0A376U8D6"/>
<name>A0A376U8D6_ECOLX</name>
<feature type="region of interest" description="Disordered" evidence="12">
    <location>
        <begin position="47"/>
        <end position="73"/>
    </location>
</feature>
<keyword evidence="8" id="KW-0460">Magnesium</keyword>
<comment type="similarity">
    <text evidence="1">Belongs to the RuvC family.</text>
</comment>
<reference evidence="13 14" key="1">
    <citation type="submission" date="2018-06" db="EMBL/GenBank/DDBJ databases">
        <authorList>
            <consortium name="Pathogen Informatics"/>
            <person name="Doyle S."/>
        </authorList>
    </citation>
    <scope>NUCLEOTIDE SEQUENCE [LARGE SCALE GENOMIC DNA]</scope>
    <source>
        <strain evidence="13 14">NCTC8622</strain>
    </source>
</reference>
<dbReference type="GO" id="GO:0046872">
    <property type="term" value="F:metal ion binding"/>
    <property type="evidence" value="ECO:0007669"/>
    <property type="project" value="UniProtKB-KW"/>
</dbReference>
<protein>
    <submittedName>
        <fullName evidence="13">Holliday junction resolvase</fullName>
        <ecNumber evidence="13">3.1.22.4</ecNumber>
    </submittedName>
</protein>
<proteinExistence type="inferred from homology"/>